<evidence type="ECO:0008006" key="5">
    <source>
        <dbReference type="Google" id="ProtNLM"/>
    </source>
</evidence>
<feature type="transmembrane region" description="Helical" evidence="2">
    <location>
        <begin position="157"/>
        <end position="176"/>
    </location>
</feature>
<feature type="transmembrane region" description="Helical" evidence="2">
    <location>
        <begin position="66"/>
        <end position="84"/>
    </location>
</feature>
<accession>A0ABT0R0Q2</accession>
<evidence type="ECO:0000313" key="4">
    <source>
        <dbReference type="Proteomes" id="UP001203761"/>
    </source>
</evidence>
<reference evidence="3" key="1">
    <citation type="submission" date="2022-02" db="EMBL/GenBank/DDBJ databases">
        <authorList>
            <person name="Lee M."/>
            <person name="Kim S.-J."/>
            <person name="Jung M.-Y."/>
        </authorList>
    </citation>
    <scope>NUCLEOTIDE SEQUENCE</scope>
    <source>
        <strain evidence="3">JHP9</strain>
    </source>
</reference>
<organism evidence="3 4">
    <name type="scientific">Brachybacterium equifaecis</name>
    <dbReference type="NCBI Taxonomy" id="2910770"/>
    <lineage>
        <taxon>Bacteria</taxon>
        <taxon>Bacillati</taxon>
        <taxon>Actinomycetota</taxon>
        <taxon>Actinomycetes</taxon>
        <taxon>Micrococcales</taxon>
        <taxon>Dermabacteraceae</taxon>
        <taxon>Brachybacterium</taxon>
    </lineage>
</organism>
<keyword evidence="4" id="KW-1185">Reference proteome</keyword>
<comment type="caution">
    <text evidence="3">The sequence shown here is derived from an EMBL/GenBank/DDBJ whole genome shotgun (WGS) entry which is preliminary data.</text>
</comment>
<feature type="transmembrane region" description="Helical" evidence="2">
    <location>
        <begin position="234"/>
        <end position="259"/>
    </location>
</feature>
<keyword evidence="2" id="KW-0472">Membrane</keyword>
<feature type="transmembrane region" description="Helical" evidence="2">
    <location>
        <begin position="105"/>
        <end position="125"/>
    </location>
</feature>
<evidence type="ECO:0000256" key="2">
    <source>
        <dbReference type="SAM" id="Phobius"/>
    </source>
</evidence>
<evidence type="ECO:0000256" key="1">
    <source>
        <dbReference type="SAM" id="MobiDB-lite"/>
    </source>
</evidence>
<feature type="region of interest" description="Disordered" evidence="1">
    <location>
        <begin position="1"/>
        <end position="23"/>
    </location>
</feature>
<evidence type="ECO:0000313" key="3">
    <source>
        <dbReference type="EMBL" id="MCL6423018.1"/>
    </source>
</evidence>
<keyword evidence="2" id="KW-1133">Transmembrane helix</keyword>
<sequence length="268" mass="28470">MSAQATSRADAGEAIPADGESPSRGRLRRALRVEIALQRDAFVGSSIFATMVLAITLPGFARLGGILLGLALWAPYMFAMGDVPERRAMRAALGISRADRVRARTVLVVMLQAALSAVVVLVLLFGPPRVPDAGGELPMMAWHAVVTGISLPVPTSALWSDVLTWLPALVITHIWVGREALRRAGAWVLVASAGTFLLAYGVMSLLPSLLIFLAPGLLEQVLLRGVDGELIGGGWITFEGLQALAGGAVLLLALVVLVWRSRTWARRA</sequence>
<feature type="transmembrane region" description="Helical" evidence="2">
    <location>
        <begin position="41"/>
        <end position="60"/>
    </location>
</feature>
<dbReference type="EMBL" id="JAKNCJ010000002">
    <property type="protein sequence ID" value="MCL6423018.1"/>
    <property type="molecule type" value="Genomic_DNA"/>
</dbReference>
<proteinExistence type="predicted"/>
<protein>
    <recommendedName>
        <fullName evidence="5">ABC transporter permease</fullName>
    </recommendedName>
</protein>
<dbReference type="RefSeq" id="WP_249737114.1">
    <property type="nucleotide sequence ID" value="NZ_JAKNCJ010000002.1"/>
</dbReference>
<feature type="transmembrane region" description="Helical" evidence="2">
    <location>
        <begin position="188"/>
        <end position="214"/>
    </location>
</feature>
<keyword evidence="2" id="KW-0812">Transmembrane</keyword>
<dbReference type="Proteomes" id="UP001203761">
    <property type="component" value="Unassembled WGS sequence"/>
</dbReference>
<gene>
    <name evidence="3" type="ORF">Bequi_06380</name>
</gene>
<name>A0ABT0R0Q2_9MICO</name>